<comment type="caution">
    <text evidence="13">The sequence shown here is derived from an EMBL/GenBank/DDBJ whole genome shotgun (WGS) entry which is preliminary data.</text>
</comment>
<dbReference type="EMBL" id="JMKJ01000589">
    <property type="protein sequence ID" value="KGG50292.1"/>
    <property type="molecule type" value="Genomic_DNA"/>
</dbReference>
<dbReference type="HOGENOM" id="CLU_015166_16_0_1"/>
<feature type="repeat" description="Solcar" evidence="9">
    <location>
        <begin position="220"/>
        <end position="302"/>
    </location>
</feature>
<keyword evidence="4 9" id="KW-0812">Transmembrane</keyword>
<dbReference type="SUPFAM" id="SSF103506">
    <property type="entry name" value="Mitochondrial carrier"/>
    <property type="match status" value="1"/>
</dbReference>
<keyword evidence="8 9" id="KW-0472">Membrane</keyword>
<dbReference type="GO" id="GO:1902603">
    <property type="term" value="P:carnitine transmembrane transport"/>
    <property type="evidence" value="ECO:0007669"/>
    <property type="project" value="TreeGrafter"/>
</dbReference>
<evidence type="ECO:0000256" key="3">
    <source>
        <dbReference type="ARBA" id="ARBA00022448"/>
    </source>
</evidence>
<dbReference type="Pfam" id="PF00153">
    <property type="entry name" value="Mito_carr"/>
    <property type="match status" value="3"/>
</dbReference>
<dbReference type="EMBL" id="JMKJ01000071">
    <property type="protein sequence ID" value="KGG52514.1"/>
    <property type="molecule type" value="Genomic_DNA"/>
</dbReference>
<dbReference type="RefSeq" id="XP_013236719.1">
    <property type="nucleotide sequence ID" value="XM_013381265.1"/>
</dbReference>
<protein>
    <submittedName>
        <fullName evidence="13">Uncharacterized protein</fullName>
    </submittedName>
</protein>
<keyword evidence="5" id="KW-0677">Repeat</keyword>
<feature type="transmembrane region" description="Helical" evidence="11">
    <location>
        <begin position="83"/>
        <end position="104"/>
    </location>
</feature>
<evidence type="ECO:0000313" key="12">
    <source>
        <dbReference type="EMBL" id="KGG50292.1"/>
    </source>
</evidence>
<proteinExistence type="inferred from homology"/>
<dbReference type="GO" id="GO:0015227">
    <property type="term" value="F:O-acyl-L-carnitine transmembrane transporter activity"/>
    <property type="evidence" value="ECO:0007669"/>
    <property type="project" value="TreeGrafter"/>
</dbReference>
<keyword evidence="6 11" id="KW-1133">Transmembrane helix</keyword>
<feature type="transmembrane region" description="Helical" evidence="11">
    <location>
        <begin position="124"/>
        <end position="142"/>
    </location>
</feature>
<evidence type="ECO:0000256" key="5">
    <source>
        <dbReference type="ARBA" id="ARBA00022737"/>
    </source>
</evidence>
<dbReference type="GO" id="GO:0031966">
    <property type="term" value="C:mitochondrial membrane"/>
    <property type="evidence" value="ECO:0007669"/>
    <property type="project" value="UniProtKB-SubCell"/>
</dbReference>
<dbReference type="InterPro" id="IPR018108">
    <property type="entry name" value="MCP_transmembrane"/>
</dbReference>
<dbReference type="GO" id="GO:0006839">
    <property type="term" value="P:mitochondrial transport"/>
    <property type="evidence" value="ECO:0007669"/>
    <property type="project" value="TreeGrafter"/>
</dbReference>
<evidence type="ECO:0000256" key="2">
    <source>
        <dbReference type="ARBA" id="ARBA00006375"/>
    </source>
</evidence>
<evidence type="ECO:0000313" key="13">
    <source>
        <dbReference type="EMBL" id="KGG52514.1"/>
    </source>
</evidence>
<dbReference type="PANTHER" id="PTHR45624:SF4">
    <property type="entry name" value="CONGESTED-LIKE TRACHEA PROTEIN-RELATED"/>
    <property type="match status" value="1"/>
</dbReference>
<dbReference type="VEuPathDB" id="MicrosporidiaDB:DI09_164p50"/>
<evidence type="ECO:0000256" key="9">
    <source>
        <dbReference type="PROSITE-ProRule" id="PRU00282"/>
    </source>
</evidence>
<dbReference type="Gene3D" id="1.50.40.10">
    <property type="entry name" value="Mitochondrial carrier domain"/>
    <property type="match status" value="2"/>
</dbReference>
<evidence type="ECO:0000256" key="6">
    <source>
        <dbReference type="ARBA" id="ARBA00022989"/>
    </source>
</evidence>
<dbReference type="GeneID" id="25260826"/>
<dbReference type="AlphaFoldDB" id="A0A098VUJ5"/>
<comment type="similarity">
    <text evidence="2 10">Belongs to the mitochondrial carrier (TC 2.A.29) family.</text>
</comment>
<keyword evidence="3 10" id="KW-0813">Transport</keyword>
<evidence type="ECO:0000256" key="8">
    <source>
        <dbReference type="ARBA" id="ARBA00023136"/>
    </source>
</evidence>
<comment type="subcellular location">
    <subcellularLocation>
        <location evidence="1">Mitochondrion membrane</location>
        <topology evidence="1">Multi-pass membrane protein</topology>
    </subcellularLocation>
</comment>
<evidence type="ECO:0000256" key="7">
    <source>
        <dbReference type="ARBA" id="ARBA00023128"/>
    </source>
</evidence>
<evidence type="ECO:0000313" key="14">
    <source>
        <dbReference type="Proteomes" id="UP000029725"/>
    </source>
</evidence>
<evidence type="ECO:0000256" key="11">
    <source>
        <dbReference type="SAM" id="Phobius"/>
    </source>
</evidence>
<dbReference type="GeneID" id="25258603"/>
<feature type="repeat" description="Solcar" evidence="9">
    <location>
        <begin position="23"/>
        <end position="107"/>
    </location>
</feature>
<sequence length="310" mass="32548">MDVEQISNQALPLSAMKETKTTVPGWISFVSGGVGGICLVLVGHPFDLVKVRLQAGIHQYGSMGNAFNSIVTKDGILGLYRGMLAPIIGVTPIFAVSFWGYAFGMKMVTSFNGDPQTKPTLGQISLAGAFSALPTTALMVPFERLKVMAQIQEGTAYKGPGSILISMLRTKGVGNSLKMLYRGTMATLARDAPGSVAYFATYEILKKKLSSSSSSSSSSLPVASILVAGGLAGMANWLVAIPADVIKSRIQAGSEESGTQLLKGMLQKEGPRALFKGLGPALLRAFPANAACFAGVEISTSMFKKIALEN</sequence>
<dbReference type="VEuPathDB" id="MicrosporidiaDB:DI09_79p150"/>
<dbReference type="PANTHER" id="PTHR45624">
    <property type="entry name" value="MITOCHONDRIAL BASIC AMINO ACIDS TRANSPORTER-RELATED"/>
    <property type="match status" value="1"/>
</dbReference>
<evidence type="ECO:0000256" key="4">
    <source>
        <dbReference type="ARBA" id="ARBA00022692"/>
    </source>
</evidence>
<dbReference type="InterPro" id="IPR023395">
    <property type="entry name" value="MCP_dom_sf"/>
</dbReference>
<dbReference type="RefSeq" id="XP_013238950.1">
    <property type="nucleotide sequence ID" value="XM_013383496.1"/>
</dbReference>
<keyword evidence="7" id="KW-0496">Mitochondrion</keyword>
<feature type="repeat" description="Solcar" evidence="9">
    <location>
        <begin position="119"/>
        <end position="208"/>
    </location>
</feature>
<dbReference type="InterPro" id="IPR050567">
    <property type="entry name" value="Mitochondrial_Carrier"/>
</dbReference>
<dbReference type="Proteomes" id="UP000029725">
    <property type="component" value="Unassembled WGS sequence"/>
</dbReference>
<evidence type="ECO:0000256" key="10">
    <source>
        <dbReference type="RuleBase" id="RU000488"/>
    </source>
</evidence>
<dbReference type="PROSITE" id="PS50920">
    <property type="entry name" value="SOLCAR"/>
    <property type="match status" value="3"/>
</dbReference>
<reference evidence="13 14" key="1">
    <citation type="submission" date="2014-04" db="EMBL/GenBank/DDBJ databases">
        <title>A new species of microsporidia sheds light on the evolution of extreme parasitism.</title>
        <authorList>
            <person name="Haag K.L."/>
            <person name="James T.Y."/>
            <person name="Larsson R."/>
            <person name="Schaer T.M."/>
            <person name="Refardt D."/>
            <person name="Pombert J.-F."/>
            <person name="Ebert D."/>
        </authorList>
    </citation>
    <scope>NUCLEOTIDE SEQUENCE [LARGE SCALE GENOMIC DNA]</scope>
    <source>
        <strain evidence="13 14">UGP3</strain>
        <tissue evidence="13">Spores</tissue>
    </source>
</reference>
<organism evidence="13 14">
    <name type="scientific">Mitosporidium daphniae</name>
    <dbReference type="NCBI Taxonomy" id="1485682"/>
    <lineage>
        <taxon>Eukaryota</taxon>
        <taxon>Fungi</taxon>
        <taxon>Fungi incertae sedis</taxon>
        <taxon>Microsporidia</taxon>
        <taxon>Mitosporidium</taxon>
    </lineage>
</organism>
<dbReference type="OrthoDB" id="14252at2759"/>
<gene>
    <name evidence="13" type="ORF">DI09_164p50</name>
    <name evidence="12" type="ORF">DI09_79p150</name>
</gene>
<keyword evidence="14" id="KW-1185">Reference proteome</keyword>
<name>A0A098VUJ5_9MICR</name>
<accession>A0A098VUJ5</accession>
<evidence type="ECO:0000256" key="1">
    <source>
        <dbReference type="ARBA" id="ARBA00004225"/>
    </source>
</evidence>
<feature type="transmembrane region" description="Helical" evidence="11">
    <location>
        <begin position="23"/>
        <end position="42"/>
    </location>
</feature>